<dbReference type="VEuPathDB" id="FungiDB:Malapachy_1142"/>
<feature type="site" description="Lowers pKa of active site Tyr" evidence="4">
    <location>
        <position position="79"/>
    </location>
</feature>
<dbReference type="AlphaFoldDB" id="A0A0M9VPT4"/>
<organism evidence="6 7">
    <name type="scientific">Malassezia pachydermatis</name>
    <dbReference type="NCBI Taxonomy" id="77020"/>
    <lineage>
        <taxon>Eukaryota</taxon>
        <taxon>Fungi</taxon>
        <taxon>Dikarya</taxon>
        <taxon>Basidiomycota</taxon>
        <taxon>Ustilaginomycotina</taxon>
        <taxon>Malasseziomycetes</taxon>
        <taxon>Malasseziales</taxon>
        <taxon>Malasseziaceae</taxon>
        <taxon>Malassezia</taxon>
    </lineage>
</organism>
<evidence type="ECO:0000256" key="1">
    <source>
        <dbReference type="ARBA" id="ARBA00023002"/>
    </source>
</evidence>
<dbReference type="Proteomes" id="UP000037751">
    <property type="component" value="Unassembled WGS sequence"/>
</dbReference>
<dbReference type="STRING" id="77020.A0A0M9VPT4"/>
<keyword evidence="7" id="KW-1185">Reference proteome</keyword>
<dbReference type="EMBL" id="LGAV01000003">
    <property type="protein sequence ID" value="KOS14792.1"/>
    <property type="molecule type" value="Genomic_DNA"/>
</dbReference>
<dbReference type="InterPro" id="IPR023210">
    <property type="entry name" value="NADP_OxRdtase_dom"/>
</dbReference>
<protein>
    <submittedName>
        <fullName evidence="6">Aado keto reductase</fullName>
    </submittedName>
</protein>
<dbReference type="Gene3D" id="3.20.20.100">
    <property type="entry name" value="NADP-dependent oxidoreductase domain"/>
    <property type="match status" value="1"/>
</dbReference>
<dbReference type="GeneID" id="28727527"/>
<dbReference type="OrthoDB" id="5945798at2759"/>
<dbReference type="PRINTS" id="PR00069">
    <property type="entry name" value="ALDKETRDTASE"/>
</dbReference>
<evidence type="ECO:0000313" key="7">
    <source>
        <dbReference type="Proteomes" id="UP000037751"/>
    </source>
</evidence>
<dbReference type="PIRSF" id="PIRSF000097">
    <property type="entry name" value="AKR"/>
    <property type="match status" value="1"/>
</dbReference>
<evidence type="ECO:0000313" key="6">
    <source>
        <dbReference type="EMBL" id="KOS14792.1"/>
    </source>
</evidence>
<accession>A0A0M9VPT4</accession>
<dbReference type="InterPro" id="IPR036812">
    <property type="entry name" value="NAD(P)_OxRdtase_dom_sf"/>
</dbReference>
<sequence length="311" mass="35089">MKYATLNTGAKVPMVAMGCFMGKGANPGDPDEAGDATKMALDVGYRHFDTAALYKNEALVGQILRESKVPREELFVTTKVWNDRHHDVEKAFFESLDRLNIEYIDLLLMHWPISSKPGKDFEKDETTNFVEAWKQFEKLIETHPDKVKAIGVSNFSVKTLTELLKHAKIVPAMNQVETHPYNQETELLELCKKNGIVMSAYCPLGQAGSPILKDEDILAVAKEANATAGQVILSWNVQRGVVVLPKSTHRERLAQNINTVQLTDAQMDRVNRIAQDPNRRCRFCAVYDPETKTVLGWTYEELGWERPANVE</sequence>
<dbReference type="GO" id="GO:0016616">
    <property type="term" value="F:oxidoreductase activity, acting on the CH-OH group of donors, NAD or NADP as acceptor"/>
    <property type="evidence" value="ECO:0007669"/>
    <property type="project" value="UniProtKB-ARBA"/>
</dbReference>
<dbReference type="RefSeq" id="XP_017992424.1">
    <property type="nucleotide sequence ID" value="XM_018135652.1"/>
</dbReference>
<dbReference type="InterPro" id="IPR020471">
    <property type="entry name" value="AKR"/>
</dbReference>
<dbReference type="InterPro" id="IPR018170">
    <property type="entry name" value="Aldo/ket_reductase_CS"/>
</dbReference>
<feature type="active site" description="Proton donor" evidence="2">
    <location>
        <position position="54"/>
    </location>
</feature>
<reference evidence="6 7" key="1">
    <citation type="submission" date="2015-07" db="EMBL/GenBank/DDBJ databases">
        <title>Draft Genome Sequence of Malassezia furfur CBS1878 and Malassezia pachydermatis CBS1879.</title>
        <authorList>
            <person name="Triana S."/>
            <person name="Ohm R."/>
            <person name="Gonzalez A."/>
            <person name="DeCock H."/>
            <person name="Restrepo S."/>
            <person name="Celis A."/>
        </authorList>
    </citation>
    <scope>NUCLEOTIDE SEQUENCE [LARGE SCALE GENOMIC DNA]</scope>
    <source>
        <strain evidence="6 7">CBS 1879</strain>
    </source>
</reference>
<feature type="domain" description="NADP-dependent oxidoreductase" evidence="5">
    <location>
        <begin position="22"/>
        <end position="273"/>
    </location>
</feature>
<comment type="caution">
    <text evidence="6">The sequence shown here is derived from an EMBL/GenBank/DDBJ whole genome shotgun (WGS) entry which is preliminary data.</text>
</comment>
<dbReference type="CDD" id="cd19071">
    <property type="entry name" value="AKR_AKR1-5-like"/>
    <property type="match status" value="1"/>
</dbReference>
<dbReference type="FunFam" id="3.20.20.100:FF:000002">
    <property type="entry name" value="2,5-diketo-D-gluconic acid reductase A"/>
    <property type="match status" value="1"/>
</dbReference>
<name>A0A0M9VPT4_9BASI</name>
<keyword evidence="1" id="KW-0560">Oxidoreductase</keyword>
<feature type="binding site" evidence="3">
    <location>
        <position position="110"/>
    </location>
    <ligand>
        <name>substrate</name>
    </ligand>
</feature>
<dbReference type="SUPFAM" id="SSF51430">
    <property type="entry name" value="NAD(P)-linked oxidoreductase"/>
    <property type="match status" value="1"/>
</dbReference>
<proteinExistence type="predicted"/>
<evidence type="ECO:0000256" key="2">
    <source>
        <dbReference type="PIRSR" id="PIRSR000097-1"/>
    </source>
</evidence>
<dbReference type="PANTHER" id="PTHR11732">
    <property type="entry name" value="ALDO/KETO REDUCTASE"/>
    <property type="match status" value="1"/>
</dbReference>
<evidence type="ECO:0000256" key="3">
    <source>
        <dbReference type="PIRSR" id="PIRSR000097-2"/>
    </source>
</evidence>
<dbReference type="PROSITE" id="PS00798">
    <property type="entry name" value="ALDOKETO_REDUCTASE_1"/>
    <property type="match status" value="1"/>
</dbReference>
<evidence type="ECO:0000256" key="4">
    <source>
        <dbReference type="PIRSR" id="PIRSR000097-3"/>
    </source>
</evidence>
<evidence type="ECO:0000259" key="5">
    <source>
        <dbReference type="Pfam" id="PF00248"/>
    </source>
</evidence>
<gene>
    <name evidence="6" type="ORF">Malapachy_1142</name>
</gene>
<dbReference type="Pfam" id="PF00248">
    <property type="entry name" value="Aldo_ket_red"/>
    <property type="match status" value="1"/>
</dbReference>